<reference evidence="1 2" key="1">
    <citation type="submission" date="2019-03" db="EMBL/GenBank/DDBJ databases">
        <title>Above-ground endophytic microbial communities from plants in different locations in the United States.</title>
        <authorList>
            <person name="Frank C."/>
        </authorList>
    </citation>
    <scope>NUCLEOTIDE SEQUENCE [LARGE SCALE GENOMIC DNA]</scope>
    <source>
        <strain evidence="1 2">LP_13_YM</strain>
    </source>
</reference>
<protein>
    <submittedName>
        <fullName evidence="1">Uncharacterized protein</fullName>
    </submittedName>
</protein>
<evidence type="ECO:0000313" key="1">
    <source>
        <dbReference type="EMBL" id="TCV97527.1"/>
    </source>
</evidence>
<gene>
    <name evidence="1" type="ORF">EC912_101542</name>
</gene>
<accession>A0A4R3YWM7</accession>
<comment type="caution">
    <text evidence="1">The sequence shown here is derived from an EMBL/GenBank/DDBJ whole genome shotgun (WGS) entry which is preliminary data.</text>
</comment>
<dbReference type="Proteomes" id="UP000295645">
    <property type="component" value="Unassembled WGS sequence"/>
</dbReference>
<sequence>MSFDPSAAPAPRVAATLALLQQLAAQLQRGAAPTPLRWIRALVGQTLRMTPVDNIDYLRSDAKYTLIAWRGETHQPEEAIERPS</sequence>
<dbReference type="AlphaFoldDB" id="A0A4R3YWM7"/>
<organism evidence="1 2">
    <name type="scientific">Luteibacter rhizovicinus</name>
    <dbReference type="NCBI Taxonomy" id="242606"/>
    <lineage>
        <taxon>Bacteria</taxon>
        <taxon>Pseudomonadati</taxon>
        <taxon>Pseudomonadota</taxon>
        <taxon>Gammaproteobacteria</taxon>
        <taxon>Lysobacterales</taxon>
        <taxon>Rhodanobacteraceae</taxon>
        <taxon>Luteibacter</taxon>
    </lineage>
</organism>
<proteinExistence type="predicted"/>
<evidence type="ECO:0000313" key="2">
    <source>
        <dbReference type="Proteomes" id="UP000295645"/>
    </source>
</evidence>
<dbReference type="EMBL" id="SMCS01000001">
    <property type="protein sequence ID" value="TCV97527.1"/>
    <property type="molecule type" value="Genomic_DNA"/>
</dbReference>
<keyword evidence="2" id="KW-1185">Reference proteome</keyword>
<name>A0A4R3YWM7_9GAMM</name>